<feature type="compositionally biased region" description="Basic and acidic residues" evidence="1">
    <location>
        <begin position="1"/>
        <end position="12"/>
    </location>
</feature>
<reference evidence="2" key="1">
    <citation type="journal article" date="2016" name="Nat. Genet.">
        <title>A high-quality carrot genome assembly provides new insights into carotenoid accumulation and asterid genome evolution.</title>
        <authorList>
            <person name="Iorizzo M."/>
            <person name="Ellison S."/>
            <person name="Senalik D."/>
            <person name="Zeng P."/>
            <person name="Satapoomin P."/>
            <person name="Huang J."/>
            <person name="Bowman M."/>
            <person name="Iovene M."/>
            <person name="Sanseverino W."/>
            <person name="Cavagnaro P."/>
            <person name="Yildiz M."/>
            <person name="Macko-Podgorni A."/>
            <person name="Moranska E."/>
            <person name="Grzebelus E."/>
            <person name="Grzebelus D."/>
            <person name="Ashrafi H."/>
            <person name="Zheng Z."/>
            <person name="Cheng S."/>
            <person name="Spooner D."/>
            <person name="Van Deynze A."/>
            <person name="Simon P."/>
        </authorList>
    </citation>
    <scope>NUCLEOTIDE SEQUENCE</scope>
    <source>
        <tissue evidence="2">Leaf</tissue>
    </source>
</reference>
<protein>
    <submittedName>
        <fullName evidence="2">Uncharacterized protein</fullName>
    </submittedName>
</protein>
<gene>
    <name evidence="2" type="ORF">DCAR_0625787</name>
</gene>
<evidence type="ECO:0000313" key="3">
    <source>
        <dbReference type="Proteomes" id="UP000077755"/>
    </source>
</evidence>
<sequence length="163" mass="18231">MDKPLAIQEKKTSKPRHRQNPQKSKKKQQDPQATNAPVKVVYIDNPVNFSTSASEFRSLVQQLTGKHSCSPDNSVGGREQLQESAVDSAHASLEVQHPHQNLGVAEAEEIASSSSLNCPATTSDHNTNSVDLGHRAVHDDDFYNMPDQMLDDYLPPDFWYDRY</sequence>
<name>A0A164WP94_DAUCS</name>
<reference evidence="2" key="2">
    <citation type="submission" date="2022-03" db="EMBL/GenBank/DDBJ databases">
        <title>Draft title - Genomic analysis of global carrot germplasm unveils the trajectory of domestication and the origin of high carotenoid orange carrot.</title>
        <authorList>
            <person name="Iorizzo M."/>
            <person name="Ellison S."/>
            <person name="Senalik D."/>
            <person name="Macko-Podgorni A."/>
            <person name="Grzebelus D."/>
            <person name="Bostan H."/>
            <person name="Rolling W."/>
            <person name="Curaba J."/>
            <person name="Simon P."/>
        </authorList>
    </citation>
    <scope>NUCLEOTIDE SEQUENCE</scope>
    <source>
        <tissue evidence="2">Leaf</tissue>
    </source>
</reference>
<evidence type="ECO:0000256" key="1">
    <source>
        <dbReference type="SAM" id="MobiDB-lite"/>
    </source>
</evidence>
<dbReference type="InterPro" id="IPR008889">
    <property type="entry name" value="VQ"/>
</dbReference>
<dbReference type="Proteomes" id="UP000077755">
    <property type="component" value="Chromosome 6"/>
</dbReference>
<organism evidence="2 3">
    <name type="scientific">Daucus carota subsp. sativus</name>
    <name type="common">Carrot</name>
    <dbReference type="NCBI Taxonomy" id="79200"/>
    <lineage>
        <taxon>Eukaryota</taxon>
        <taxon>Viridiplantae</taxon>
        <taxon>Streptophyta</taxon>
        <taxon>Embryophyta</taxon>
        <taxon>Tracheophyta</taxon>
        <taxon>Spermatophyta</taxon>
        <taxon>Magnoliopsida</taxon>
        <taxon>eudicotyledons</taxon>
        <taxon>Gunneridae</taxon>
        <taxon>Pentapetalae</taxon>
        <taxon>asterids</taxon>
        <taxon>campanulids</taxon>
        <taxon>Apiales</taxon>
        <taxon>Apiaceae</taxon>
        <taxon>Apioideae</taxon>
        <taxon>Scandiceae</taxon>
        <taxon>Daucinae</taxon>
        <taxon>Daucus</taxon>
        <taxon>Daucus sect. Daucus</taxon>
    </lineage>
</organism>
<proteinExistence type="predicted"/>
<keyword evidence="3" id="KW-1185">Reference proteome</keyword>
<dbReference type="PANTHER" id="PTHR33624">
    <property type="entry name" value="SIGMA FACTOR BINDING PROTEIN 1, CHLOROPLASTIC"/>
    <property type="match status" value="1"/>
</dbReference>
<dbReference type="EMBL" id="CP093348">
    <property type="protein sequence ID" value="WOH06361.1"/>
    <property type="molecule type" value="Genomic_DNA"/>
</dbReference>
<accession>A0A164WP94</accession>
<feature type="region of interest" description="Disordered" evidence="1">
    <location>
        <begin position="65"/>
        <end position="93"/>
    </location>
</feature>
<dbReference type="Pfam" id="PF05678">
    <property type="entry name" value="VQ"/>
    <property type="match status" value="1"/>
</dbReference>
<dbReference type="PANTHER" id="PTHR33624:SF2">
    <property type="entry name" value="SIGMA FACTOR BINDING PROTEIN 1, CHLOROPLASTIC"/>
    <property type="match status" value="1"/>
</dbReference>
<dbReference type="InterPro" id="IPR039335">
    <property type="entry name" value="SIB1/2"/>
</dbReference>
<dbReference type="Gramene" id="KZM92061">
    <property type="protein sequence ID" value="KZM92061"/>
    <property type="gene ID" value="DCAR_020574"/>
</dbReference>
<feature type="compositionally biased region" description="Basic residues" evidence="1">
    <location>
        <begin position="13"/>
        <end position="26"/>
    </location>
</feature>
<dbReference type="AlphaFoldDB" id="A0A164WP94"/>
<feature type="region of interest" description="Disordered" evidence="1">
    <location>
        <begin position="1"/>
        <end position="38"/>
    </location>
</feature>
<evidence type="ECO:0000313" key="2">
    <source>
        <dbReference type="EMBL" id="WOH06361.1"/>
    </source>
</evidence>